<accession>A0A150R9F6</accession>
<gene>
    <name evidence="2" type="ORF">BE18_02865</name>
</gene>
<dbReference type="Proteomes" id="UP000075515">
    <property type="component" value="Unassembled WGS sequence"/>
</dbReference>
<dbReference type="InterPro" id="IPR016084">
    <property type="entry name" value="Haem_Oase-like_multi-hlx"/>
</dbReference>
<dbReference type="EMBL" id="JEMC01004036">
    <property type="protein sequence ID" value="KYF76378.1"/>
    <property type="molecule type" value="Genomic_DNA"/>
</dbReference>
<organism evidence="2 3">
    <name type="scientific">Sorangium cellulosum</name>
    <name type="common">Polyangium cellulosum</name>
    <dbReference type="NCBI Taxonomy" id="56"/>
    <lineage>
        <taxon>Bacteria</taxon>
        <taxon>Pseudomonadati</taxon>
        <taxon>Myxococcota</taxon>
        <taxon>Polyangia</taxon>
        <taxon>Polyangiales</taxon>
        <taxon>Polyangiaceae</taxon>
        <taxon>Sorangium</taxon>
    </lineage>
</organism>
<name>A0A150R9F6_SORCE</name>
<sequence>MKAATALVKDIREELRDIDDQLREHPYPGALSRGEIALEGLKAFPGHQHHVVLSDMRSMAMMLQRFADTPFRDFWSGVLQGELAAPAAIAAMGQKLGMTRDDLDRYEVTAEGFAYATQMAWAAANASAAEIACALLINFPAWGFSCGRMGKALRDRYGFGPEHTAFLDAFANLPSFEDTAVAIVQDGLDRGVEPRAIRRTTRLFQAYEKMFWDAMLALGAQRVGR</sequence>
<dbReference type="Pfam" id="PF03070">
    <property type="entry name" value="TENA_THI-4"/>
    <property type="match status" value="1"/>
</dbReference>
<dbReference type="SUPFAM" id="SSF48613">
    <property type="entry name" value="Heme oxygenase-like"/>
    <property type="match status" value="1"/>
</dbReference>
<evidence type="ECO:0000313" key="3">
    <source>
        <dbReference type="Proteomes" id="UP000075515"/>
    </source>
</evidence>
<proteinExistence type="predicted"/>
<dbReference type="Gene3D" id="1.20.910.10">
    <property type="entry name" value="Heme oxygenase-like"/>
    <property type="match status" value="1"/>
</dbReference>
<reference evidence="2 3" key="1">
    <citation type="submission" date="2014-02" db="EMBL/GenBank/DDBJ databases">
        <title>The small core and large imbalanced accessory genome model reveals a collaborative survival strategy of Sorangium cellulosum strains in nature.</title>
        <authorList>
            <person name="Han K."/>
            <person name="Peng R."/>
            <person name="Blom J."/>
            <person name="Li Y.-Z."/>
        </authorList>
    </citation>
    <scope>NUCLEOTIDE SEQUENCE [LARGE SCALE GENOMIC DNA]</scope>
    <source>
        <strain evidence="2 3">So0149</strain>
    </source>
</reference>
<comment type="caution">
    <text evidence="2">The sequence shown here is derived from an EMBL/GenBank/DDBJ whole genome shotgun (WGS) entry which is preliminary data.</text>
</comment>
<dbReference type="AlphaFoldDB" id="A0A150R9F6"/>
<protein>
    <recommendedName>
        <fullName evidence="1">Thiaminase-2/PQQC domain-containing protein</fullName>
    </recommendedName>
</protein>
<evidence type="ECO:0000259" key="1">
    <source>
        <dbReference type="Pfam" id="PF03070"/>
    </source>
</evidence>
<feature type="domain" description="Thiaminase-2/PQQC" evidence="1">
    <location>
        <begin position="13"/>
        <end position="216"/>
    </location>
</feature>
<dbReference type="InterPro" id="IPR004305">
    <property type="entry name" value="Thiaminase-2/PQQC"/>
</dbReference>
<evidence type="ECO:0000313" key="2">
    <source>
        <dbReference type="EMBL" id="KYF76378.1"/>
    </source>
</evidence>